<evidence type="ECO:0000313" key="1">
    <source>
        <dbReference type="EMBL" id="SUO98404.1"/>
    </source>
</evidence>
<dbReference type="Proteomes" id="UP000254575">
    <property type="component" value="Unassembled WGS sequence"/>
</dbReference>
<gene>
    <name evidence="1" type="ORF">NCTC10717_02149</name>
</gene>
<protein>
    <submittedName>
        <fullName evidence="1">Uncharacterized protein</fullName>
    </submittedName>
</protein>
<organism evidence="1 2">
    <name type="scientific">Suttonella indologenes</name>
    <dbReference type="NCBI Taxonomy" id="13276"/>
    <lineage>
        <taxon>Bacteria</taxon>
        <taxon>Pseudomonadati</taxon>
        <taxon>Pseudomonadota</taxon>
        <taxon>Gammaproteobacteria</taxon>
        <taxon>Cardiobacteriales</taxon>
        <taxon>Cardiobacteriaceae</taxon>
        <taxon>Suttonella</taxon>
    </lineage>
</organism>
<evidence type="ECO:0000313" key="2">
    <source>
        <dbReference type="Proteomes" id="UP000254575"/>
    </source>
</evidence>
<name>A0A380N1P7_9GAMM</name>
<sequence>MHNKLYLNRKYGEKHGIFLLCRCNFQMMSFLLLLIEWQKEFRIMLQEIQLSENFRKIPAF</sequence>
<reference evidence="1 2" key="1">
    <citation type="submission" date="2018-06" db="EMBL/GenBank/DDBJ databases">
        <authorList>
            <consortium name="Pathogen Informatics"/>
            <person name="Doyle S."/>
        </authorList>
    </citation>
    <scope>NUCLEOTIDE SEQUENCE [LARGE SCALE GENOMIC DNA]</scope>
    <source>
        <strain evidence="1 2">NCTC10717</strain>
    </source>
</reference>
<dbReference type="AlphaFoldDB" id="A0A380N1P7"/>
<keyword evidence="2" id="KW-1185">Reference proteome</keyword>
<dbReference type="EMBL" id="UHIA01000004">
    <property type="protein sequence ID" value="SUO98404.1"/>
    <property type="molecule type" value="Genomic_DNA"/>
</dbReference>
<accession>A0A380N1P7</accession>
<proteinExistence type="predicted"/>